<evidence type="ECO:0000256" key="9">
    <source>
        <dbReference type="ARBA" id="ARBA00023295"/>
    </source>
</evidence>
<evidence type="ECO:0000256" key="8">
    <source>
        <dbReference type="ARBA" id="ARBA00023277"/>
    </source>
</evidence>
<comment type="similarity">
    <text evidence="3 14">Belongs to the glycosyl hydrolase 13 family.</text>
</comment>
<feature type="active site" description="Nucleophile" evidence="15">
    <location>
        <position position="251"/>
    </location>
</feature>
<dbReference type="Proteomes" id="UP000244189">
    <property type="component" value="Unassembled WGS sequence"/>
</dbReference>
<dbReference type="InterPro" id="IPR022567">
    <property type="entry name" value="DUF3459"/>
</dbReference>
<keyword evidence="6" id="KW-0963">Cytoplasm</keyword>
<comment type="subcellular location">
    <subcellularLocation>
        <location evidence="1 15">Cytoplasm</location>
    </subcellularLocation>
</comment>
<dbReference type="GO" id="GO:0033942">
    <property type="term" value="F:4-alpha-D-(1-&gt;4)-alpha-D-glucanotrehalose trehalohydrolase activity"/>
    <property type="evidence" value="ECO:0007669"/>
    <property type="project" value="UniProtKB-EC"/>
</dbReference>
<dbReference type="CDD" id="cd11325">
    <property type="entry name" value="AmyAc_GTHase"/>
    <property type="match status" value="1"/>
</dbReference>
<dbReference type="InterPro" id="IPR044901">
    <property type="entry name" value="Trehalose_TreZ_E-set_sf"/>
</dbReference>
<comment type="caution">
    <text evidence="18">The sequence shown here is derived from an EMBL/GenBank/DDBJ whole genome shotgun (WGS) entry which is preliminary data.</text>
</comment>
<dbReference type="PANTHER" id="PTHR43651">
    <property type="entry name" value="1,4-ALPHA-GLUCAN-BRANCHING ENZYME"/>
    <property type="match status" value="1"/>
</dbReference>
<dbReference type="InterPro" id="IPR006047">
    <property type="entry name" value="GH13_cat_dom"/>
</dbReference>
<feature type="domain" description="Glycosyl hydrolase family 13 catalytic" evidence="17">
    <location>
        <begin position="83"/>
        <end position="438"/>
    </location>
</feature>
<dbReference type="Pfam" id="PF00128">
    <property type="entry name" value="Alpha-amylase"/>
    <property type="match status" value="1"/>
</dbReference>
<keyword evidence="19" id="KW-1185">Reference proteome</keyword>
<organism evidence="18 19">
    <name type="scientific">Sphingomonas aurantiaca</name>
    <dbReference type="NCBI Taxonomy" id="185949"/>
    <lineage>
        <taxon>Bacteria</taxon>
        <taxon>Pseudomonadati</taxon>
        <taxon>Pseudomonadota</taxon>
        <taxon>Alphaproteobacteria</taxon>
        <taxon>Sphingomonadales</taxon>
        <taxon>Sphingomonadaceae</taxon>
        <taxon>Sphingomonas</taxon>
    </lineage>
</organism>
<dbReference type="Pfam" id="PF11941">
    <property type="entry name" value="DUF3459"/>
    <property type="match status" value="1"/>
</dbReference>
<feature type="site" description="Transition state stabilizer" evidence="16">
    <location>
        <position position="375"/>
    </location>
</feature>
<evidence type="ECO:0000256" key="15">
    <source>
        <dbReference type="PIRSR" id="PIRSR006337-1"/>
    </source>
</evidence>
<dbReference type="InterPro" id="IPR017853">
    <property type="entry name" value="GH"/>
</dbReference>
<evidence type="ECO:0000313" key="18">
    <source>
        <dbReference type="EMBL" id="PTQ59040.1"/>
    </source>
</evidence>
<evidence type="ECO:0000256" key="1">
    <source>
        <dbReference type="ARBA" id="ARBA00004496"/>
    </source>
</evidence>
<evidence type="ECO:0000256" key="11">
    <source>
        <dbReference type="ARBA" id="ARBA00033284"/>
    </source>
</evidence>
<dbReference type="InterPro" id="IPR014756">
    <property type="entry name" value="Ig_E-set"/>
</dbReference>
<evidence type="ECO:0000256" key="16">
    <source>
        <dbReference type="PIRSR" id="PIRSR006337-3"/>
    </source>
</evidence>
<proteinExistence type="inferred from homology"/>
<dbReference type="PIRSF" id="PIRSF006337">
    <property type="entry name" value="Trehalose_TreZ"/>
    <property type="match status" value="1"/>
</dbReference>
<reference evidence="18 19" key="1">
    <citation type="submission" date="2018-04" db="EMBL/GenBank/DDBJ databases">
        <title>Genomic Encyclopedia of Type Strains, Phase III (KMG-III): the genomes of soil and plant-associated and newly described type strains.</title>
        <authorList>
            <person name="Whitman W."/>
        </authorList>
    </citation>
    <scope>NUCLEOTIDE SEQUENCE [LARGE SCALE GENOMIC DNA]</scope>
    <source>
        <strain evidence="18 19">MA101b</strain>
    </source>
</reference>
<comment type="pathway">
    <text evidence="2 14">Glycan biosynthesis; trehalose biosynthesis.</text>
</comment>
<dbReference type="AlphaFoldDB" id="A0A2T5GI73"/>
<keyword evidence="9 14" id="KW-0326">Glycosidase</keyword>
<dbReference type="SMART" id="SM00642">
    <property type="entry name" value="Aamy"/>
    <property type="match status" value="1"/>
</dbReference>
<dbReference type="RefSeq" id="WP_107959413.1">
    <property type="nucleotide sequence ID" value="NZ_QAOG01000006.1"/>
</dbReference>
<dbReference type="GO" id="GO:0005992">
    <property type="term" value="P:trehalose biosynthetic process"/>
    <property type="evidence" value="ECO:0007669"/>
    <property type="project" value="UniProtKB-UniRule"/>
</dbReference>
<dbReference type="NCBIfam" id="TIGR02402">
    <property type="entry name" value="trehalose_TreZ"/>
    <property type="match status" value="1"/>
</dbReference>
<evidence type="ECO:0000259" key="17">
    <source>
        <dbReference type="SMART" id="SM00642"/>
    </source>
</evidence>
<sequence length="569" mass="62207">MIGWGPTLEADGTTFRLWAPDRDWVTLEIAGGDAVAMTSGPDGWFSAKAPVGAGARYRFRLADDLTVPDPASRAQSGGVHGWSVVVDHAAYEWRTTDWRGRAWEEMVIQEVHVGTLGGFSGVADRLPEIAELGVTAIELMPVNAFGGTRNWGYDGVLPYAPAESYGTPDDLRALVDRAHELGLAVFLDVVYNHFGPDGNYLGAYAKGFFHPEVDTPWGGAVAVDQAPVHRYFVDNALMWLNDYKFDGLRFDAVHAIENDDFLDAMAAELREKTTGRHVHLVLENEGNDADRLHPAAFDAQWNDDFHNVLHVLLTGETSAYYSDFADRPAERLARCLGEGFIYQGEGSPNHDGKPRGKPSAHLSPTAFVAFLQNHDQIGNRAMGERLTLLTDRQKLRAATALLLLGPQIPLLFMGDEQGSESPFLFFTDFHDELADAVREGRRKEFAKFAAFADPEARKAIPDPNALETFDQSRAHPGPDAATWQALYATLLKIRHEAIIPRLRGTTAIGAEAIGEGAVVARWRMGDDAVLTIALNLGDEAVAFPVIEAAPIFADGDPGQPDSIAVWLAR</sequence>
<evidence type="ECO:0000256" key="10">
    <source>
        <dbReference type="ARBA" id="ARBA00032057"/>
    </source>
</evidence>
<dbReference type="SUPFAM" id="SSF81296">
    <property type="entry name" value="E set domains"/>
    <property type="match status" value="1"/>
</dbReference>
<dbReference type="EMBL" id="QAOG01000006">
    <property type="protein sequence ID" value="PTQ59040.1"/>
    <property type="molecule type" value="Genomic_DNA"/>
</dbReference>
<dbReference type="SUPFAM" id="SSF51445">
    <property type="entry name" value="(Trans)glycosidases"/>
    <property type="match status" value="1"/>
</dbReference>
<evidence type="ECO:0000256" key="5">
    <source>
        <dbReference type="ARBA" id="ARBA00015938"/>
    </source>
</evidence>
<evidence type="ECO:0000256" key="6">
    <source>
        <dbReference type="ARBA" id="ARBA00022490"/>
    </source>
</evidence>
<name>A0A2T5GI73_9SPHN</name>
<feature type="active site" description="Proton donor" evidence="15">
    <location>
        <position position="283"/>
    </location>
</feature>
<evidence type="ECO:0000256" key="14">
    <source>
        <dbReference type="PIRNR" id="PIRNR006337"/>
    </source>
</evidence>
<evidence type="ECO:0000256" key="3">
    <source>
        <dbReference type="ARBA" id="ARBA00008061"/>
    </source>
</evidence>
<evidence type="ECO:0000256" key="7">
    <source>
        <dbReference type="ARBA" id="ARBA00022801"/>
    </source>
</evidence>
<evidence type="ECO:0000256" key="2">
    <source>
        <dbReference type="ARBA" id="ARBA00005199"/>
    </source>
</evidence>
<dbReference type="CDD" id="cd02853">
    <property type="entry name" value="E_set_MTHase_like_N"/>
    <property type="match status" value="1"/>
</dbReference>
<dbReference type="PANTHER" id="PTHR43651:SF11">
    <property type="entry name" value="MALTO-OLIGOSYLTREHALOSE TREHALOHYDROLASE"/>
    <property type="match status" value="1"/>
</dbReference>
<dbReference type="EC" id="3.2.1.141" evidence="4 13"/>
<dbReference type="UniPathway" id="UPA00299"/>
<protein>
    <recommendedName>
        <fullName evidence="5 13">Malto-oligosyltrehalose trehalohydrolase</fullName>
        <shortName evidence="14">MTHase</shortName>
        <ecNumber evidence="4 13">3.2.1.141</ecNumber>
    </recommendedName>
    <alternativeName>
        <fullName evidence="11 14">4-alpha-D-((1-&gt;4)-alpha-D-glucano)trehalose trehalohydrolase</fullName>
    </alternativeName>
    <alternativeName>
        <fullName evidence="10 14">Maltooligosyl trehalose trehalohydrolase</fullName>
    </alternativeName>
</protein>
<gene>
    <name evidence="18" type="ORF">C8J26_3365</name>
</gene>
<dbReference type="InterPro" id="IPR013783">
    <property type="entry name" value="Ig-like_fold"/>
</dbReference>
<dbReference type="Gene3D" id="1.10.10.760">
    <property type="entry name" value="E-set domains of sugar-utilizing enzymes"/>
    <property type="match status" value="1"/>
</dbReference>
<comment type="catalytic activity">
    <reaction evidence="12 14">
        <text>hydrolysis of (1-&gt;4)-alpha-D-glucosidic linkage in 4-alpha-D-[(1-&gt;4)-alpha-D-glucanosyl]n trehalose to yield trehalose and (1-&gt;4)-alpha-D-glucan.</text>
        <dbReference type="EC" id="3.2.1.141"/>
    </reaction>
</comment>
<keyword evidence="8" id="KW-0119">Carbohydrate metabolism</keyword>
<keyword evidence="7 14" id="KW-0378">Hydrolase</keyword>
<dbReference type="GO" id="GO:0005737">
    <property type="term" value="C:cytoplasm"/>
    <property type="evidence" value="ECO:0007669"/>
    <property type="project" value="UniProtKB-SubCell"/>
</dbReference>
<dbReference type="InterPro" id="IPR012768">
    <property type="entry name" value="Trehalose_TreZ"/>
</dbReference>
<evidence type="ECO:0000256" key="4">
    <source>
        <dbReference type="ARBA" id="ARBA00012268"/>
    </source>
</evidence>
<evidence type="ECO:0000256" key="12">
    <source>
        <dbReference type="ARBA" id="ARBA00034013"/>
    </source>
</evidence>
<evidence type="ECO:0000313" key="19">
    <source>
        <dbReference type="Proteomes" id="UP000244189"/>
    </source>
</evidence>
<dbReference type="Gene3D" id="2.60.40.10">
    <property type="entry name" value="Immunoglobulins"/>
    <property type="match status" value="1"/>
</dbReference>
<evidence type="ECO:0000256" key="13">
    <source>
        <dbReference type="NCBIfam" id="TIGR02402"/>
    </source>
</evidence>
<accession>A0A2T5GI73</accession>
<dbReference type="Gene3D" id="3.20.20.80">
    <property type="entry name" value="Glycosidases"/>
    <property type="match status" value="1"/>
</dbReference>